<name>A0A5N6K5C4_MONLA</name>
<reference evidence="1 2" key="1">
    <citation type="submission" date="2019-06" db="EMBL/GenBank/DDBJ databases">
        <title>Genome Sequence of the Brown Rot Fungal Pathogen Monilinia laxa.</title>
        <authorList>
            <person name="De Miccolis Angelini R.M."/>
            <person name="Landi L."/>
            <person name="Abate D."/>
            <person name="Pollastro S."/>
            <person name="Romanazzi G."/>
            <person name="Faretra F."/>
        </authorList>
    </citation>
    <scope>NUCLEOTIDE SEQUENCE [LARGE SCALE GENOMIC DNA]</scope>
    <source>
        <strain evidence="1 2">Mlax316</strain>
    </source>
</reference>
<evidence type="ECO:0000313" key="2">
    <source>
        <dbReference type="Proteomes" id="UP000326757"/>
    </source>
</evidence>
<dbReference type="EMBL" id="VIGI01000007">
    <property type="protein sequence ID" value="KAB8297774.1"/>
    <property type="molecule type" value="Genomic_DNA"/>
</dbReference>
<organism evidence="1 2">
    <name type="scientific">Monilinia laxa</name>
    <name type="common">Brown rot fungus</name>
    <name type="synonym">Sclerotinia laxa</name>
    <dbReference type="NCBI Taxonomy" id="61186"/>
    <lineage>
        <taxon>Eukaryota</taxon>
        <taxon>Fungi</taxon>
        <taxon>Dikarya</taxon>
        <taxon>Ascomycota</taxon>
        <taxon>Pezizomycotina</taxon>
        <taxon>Leotiomycetes</taxon>
        <taxon>Helotiales</taxon>
        <taxon>Sclerotiniaceae</taxon>
        <taxon>Monilinia</taxon>
    </lineage>
</organism>
<keyword evidence="2" id="KW-1185">Reference proteome</keyword>
<dbReference type="AlphaFoldDB" id="A0A5N6K5C4"/>
<proteinExistence type="predicted"/>
<evidence type="ECO:0000313" key="1">
    <source>
        <dbReference type="EMBL" id="KAB8297774.1"/>
    </source>
</evidence>
<protein>
    <submittedName>
        <fullName evidence="1">Uncharacterized protein</fullName>
    </submittedName>
</protein>
<accession>A0A5N6K5C4</accession>
<dbReference type="Proteomes" id="UP000326757">
    <property type="component" value="Unassembled WGS sequence"/>
</dbReference>
<comment type="caution">
    <text evidence="1">The sequence shown here is derived from an EMBL/GenBank/DDBJ whole genome shotgun (WGS) entry which is preliminary data.</text>
</comment>
<gene>
    <name evidence="1" type="ORF">EYC80_001575</name>
</gene>
<sequence length="68" mass="7516">MSSCELNDVKPAMLQDVQVTTATGIDFDQKNGGMNQKEQGKISEKYHASSIQDEATLAVFGKKQQLKR</sequence>